<dbReference type="InterPro" id="IPR025962">
    <property type="entry name" value="SdpI/YhfL"/>
</dbReference>
<sequence length="222" mass="24148">MHMSARFYWLMTAQILAVMALASLYTLTQVGMEATLPIHWGANGQVNGVAPAPQALAILPLTVVGWAALMALLARFSPSAAALARSGTAWRTACLSLTGMLALTHFALVGGALGHPVDMGRTHALIMGVFLILMGNVMGKVRQNGLLGIRTPWTRNDEWVWDQTHRFGGRLFVAGGFLLLALTLWLPPALIRGPRLTMAVLLPLALISVLRSYLYWRVRPSR</sequence>
<keyword evidence="1" id="KW-0472">Membrane</keyword>
<evidence type="ECO:0000256" key="1">
    <source>
        <dbReference type="SAM" id="Phobius"/>
    </source>
</evidence>
<protein>
    <recommendedName>
        <fullName evidence="4">DUF1648 domain-containing protein</fullName>
    </recommendedName>
</protein>
<dbReference type="PANTHER" id="PTHR37810">
    <property type="entry name" value="IMMUNITY PROTEIN SDPI"/>
    <property type="match status" value="1"/>
</dbReference>
<gene>
    <name evidence="2" type="ORF">Y958_08910</name>
</gene>
<dbReference type="Pfam" id="PF13630">
    <property type="entry name" value="SdpI"/>
    <property type="match status" value="1"/>
</dbReference>
<feature type="transmembrane region" description="Helical" evidence="1">
    <location>
        <begin position="196"/>
        <end position="216"/>
    </location>
</feature>
<dbReference type="KEGG" id="nao:Y958_08910"/>
<dbReference type="PANTHER" id="PTHR37810:SF5">
    <property type="entry name" value="IMMUNITY PROTEIN SDPI"/>
    <property type="match status" value="1"/>
</dbReference>
<dbReference type="InterPro" id="IPR026272">
    <property type="entry name" value="SdpI"/>
</dbReference>
<feature type="transmembrane region" description="Helical" evidence="1">
    <location>
        <begin position="55"/>
        <end position="76"/>
    </location>
</feature>
<dbReference type="AlphaFoldDB" id="A0A248JQ89"/>
<organism evidence="2 3">
    <name type="scientific">Nitrospirillum viridazoti CBAmc</name>
    <dbReference type="NCBI Taxonomy" id="1441467"/>
    <lineage>
        <taxon>Bacteria</taxon>
        <taxon>Pseudomonadati</taxon>
        <taxon>Pseudomonadota</taxon>
        <taxon>Alphaproteobacteria</taxon>
        <taxon>Rhodospirillales</taxon>
        <taxon>Azospirillaceae</taxon>
        <taxon>Nitrospirillum</taxon>
        <taxon>Nitrospirillum viridazoti</taxon>
    </lineage>
</organism>
<reference evidence="2 3" key="1">
    <citation type="submission" date="2017-06" db="EMBL/GenBank/DDBJ databases">
        <title>Complete genome sequence of Nitrospirillum amazonense strain CBAmC, an endophytic nitrogen-fixing and plant growth-promoting bacterium, isolated from sugarcane.</title>
        <authorList>
            <person name="Schwab S."/>
            <person name="dos Santos Teixeira K.R."/>
            <person name="Simoes Araujo J.L."/>
            <person name="Soares Vidal M."/>
            <person name="Borges de Freitas H.R."/>
            <person name="Rivello Crivelaro A.L."/>
            <person name="Bueno de Camargo Nunes A."/>
            <person name="dos Santos C.M."/>
            <person name="Palmeira da Silva Rosa D."/>
            <person name="da Silva Padilha D."/>
            <person name="da Silva E."/>
            <person name="Araujo Terra L."/>
            <person name="Soares Mendes V."/>
            <person name="Farinelli L."/>
            <person name="Magalhaes Cruz L."/>
            <person name="Baldani J.I."/>
        </authorList>
    </citation>
    <scope>NUCLEOTIDE SEQUENCE [LARGE SCALE GENOMIC DNA]</scope>
    <source>
        <strain evidence="2 3">CBAmC</strain>
    </source>
</reference>
<dbReference type="Proteomes" id="UP000197153">
    <property type="component" value="Chromosome 1"/>
</dbReference>
<feature type="transmembrane region" description="Helical" evidence="1">
    <location>
        <begin position="88"/>
        <end position="108"/>
    </location>
</feature>
<dbReference type="GO" id="GO:0009636">
    <property type="term" value="P:response to toxic substance"/>
    <property type="evidence" value="ECO:0007669"/>
    <property type="project" value="TreeGrafter"/>
</dbReference>
<keyword evidence="3" id="KW-1185">Reference proteome</keyword>
<dbReference type="PIRSF" id="PIRSF038959">
    <property type="entry name" value="SdpI"/>
    <property type="match status" value="1"/>
</dbReference>
<keyword evidence="1" id="KW-0812">Transmembrane</keyword>
<evidence type="ECO:0000313" key="2">
    <source>
        <dbReference type="EMBL" id="ASG20923.1"/>
    </source>
</evidence>
<accession>A0A248JQ89</accession>
<keyword evidence="1" id="KW-1133">Transmembrane helix</keyword>
<evidence type="ECO:0000313" key="3">
    <source>
        <dbReference type="Proteomes" id="UP000197153"/>
    </source>
</evidence>
<feature type="transmembrane region" description="Helical" evidence="1">
    <location>
        <begin position="120"/>
        <end position="139"/>
    </location>
</feature>
<proteinExistence type="predicted"/>
<evidence type="ECO:0008006" key="4">
    <source>
        <dbReference type="Google" id="ProtNLM"/>
    </source>
</evidence>
<feature type="transmembrane region" description="Helical" evidence="1">
    <location>
        <begin position="171"/>
        <end position="190"/>
    </location>
</feature>
<name>A0A248JQ89_9PROT</name>
<dbReference type="EMBL" id="CP022110">
    <property type="protein sequence ID" value="ASG20923.1"/>
    <property type="molecule type" value="Genomic_DNA"/>
</dbReference>
<feature type="transmembrane region" description="Helical" evidence="1">
    <location>
        <begin position="7"/>
        <end position="27"/>
    </location>
</feature>